<evidence type="ECO:0000313" key="6">
    <source>
        <dbReference type="EMBL" id="KAK3046998.1"/>
    </source>
</evidence>
<dbReference type="AlphaFoldDB" id="A0AAJ0D681"/>
<gene>
    <name evidence="6" type="ORF">LTR09_011567</name>
</gene>
<reference evidence="6" key="1">
    <citation type="submission" date="2023-04" db="EMBL/GenBank/DDBJ databases">
        <title>Black Yeasts Isolated from many extreme environments.</title>
        <authorList>
            <person name="Coleine C."/>
            <person name="Stajich J.E."/>
            <person name="Selbmann L."/>
        </authorList>
    </citation>
    <scope>NUCLEOTIDE SEQUENCE</scope>
    <source>
        <strain evidence="6">CCFEE 5312</strain>
    </source>
</reference>
<proteinExistence type="predicted"/>
<evidence type="ECO:0000256" key="3">
    <source>
        <dbReference type="ARBA" id="ARBA00023163"/>
    </source>
</evidence>
<dbReference type="SUPFAM" id="SSF57959">
    <property type="entry name" value="Leucine zipper domain"/>
    <property type="match status" value="1"/>
</dbReference>
<dbReference type="GO" id="GO:0006357">
    <property type="term" value="P:regulation of transcription by RNA polymerase II"/>
    <property type="evidence" value="ECO:0007669"/>
    <property type="project" value="InterPro"/>
</dbReference>
<feature type="compositionally biased region" description="Polar residues" evidence="4">
    <location>
        <begin position="337"/>
        <end position="351"/>
    </location>
</feature>
<feature type="compositionally biased region" description="Basic residues" evidence="4">
    <location>
        <begin position="180"/>
        <end position="197"/>
    </location>
</feature>
<evidence type="ECO:0000256" key="1">
    <source>
        <dbReference type="ARBA" id="ARBA00023015"/>
    </source>
</evidence>
<protein>
    <recommendedName>
        <fullName evidence="5">BZIP domain-containing protein</fullName>
    </recommendedName>
</protein>
<dbReference type="GO" id="GO:0003677">
    <property type="term" value="F:DNA binding"/>
    <property type="evidence" value="ECO:0007669"/>
    <property type="project" value="UniProtKB-KW"/>
</dbReference>
<dbReference type="InterPro" id="IPR046347">
    <property type="entry name" value="bZIP_sf"/>
</dbReference>
<dbReference type="PANTHER" id="PTHR23351">
    <property type="entry name" value="FOS TRANSCRIPTION FACTOR-RELATED"/>
    <property type="match status" value="1"/>
</dbReference>
<organism evidence="6 7">
    <name type="scientific">Extremus antarcticus</name>
    <dbReference type="NCBI Taxonomy" id="702011"/>
    <lineage>
        <taxon>Eukaryota</taxon>
        <taxon>Fungi</taxon>
        <taxon>Dikarya</taxon>
        <taxon>Ascomycota</taxon>
        <taxon>Pezizomycotina</taxon>
        <taxon>Dothideomycetes</taxon>
        <taxon>Dothideomycetidae</taxon>
        <taxon>Mycosphaerellales</taxon>
        <taxon>Extremaceae</taxon>
        <taxon>Extremus</taxon>
    </lineage>
</organism>
<evidence type="ECO:0000313" key="7">
    <source>
        <dbReference type="Proteomes" id="UP001271007"/>
    </source>
</evidence>
<comment type="caution">
    <text evidence="6">The sequence shown here is derived from an EMBL/GenBank/DDBJ whole genome shotgun (WGS) entry which is preliminary data.</text>
</comment>
<evidence type="ECO:0000259" key="5">
    <source>
        <dbReference type="PROSITE" id="PS00036"/>
    </source>
</evidence>
<dbReference type="PROSITE" id="PS00036">
    <property type="entry name" value="BZIP_BASIC"/>
    <property type="match status" value="1"/>
</dbReference>
<dbReference type="PANTHER" id="PTHR23351:SF24">
    <property type="entry name" value="ACTIVATING TRANSCRIPTION FACTOR 3-RELATED"/>
    <property type="match status" value="1"/>
</dbReference>
<dbReference type="GO" id="GO:0003700">
    <property type="term" value="F:DNA-binding transcription factor activity"/>
    <property type="evidence" value="ECO:0007669"/>
    <property type="project" value="InterPro"/>
</dbReference>
<keyword evidence="2" id="KW-0238">DNA-binding</keyword>
<dbReference type="InterPro" id="IPR000837">
    <property type="entry name" value="AP-1"/>
</dbReference>
<accession>A0AAJ0D681</accession>
<sequence length="379" mass="41441">MPRTKSMKQSAGDLGASAHHQTFKPPHLPTSFSSFMNELEYDPASFKNPGGNNGMDFSLVDEIFDENLPNGGLGGQGTSFPMDPNMSNFDPSNIDLANISHFGNGTGGHPSMRENWSNPRENGSLQSDLIRRSGKAIQQFGQMTPPDDYLTPVVKADAATVADESTQSQEDIAKLVRAHRARNAANKRHSNSKKRKGSPLDDAKLEGDEDDDQKTMSVQRAKNRIAAAKCRAKKKAVSEKMQDIHREGARAHNYLRREVRELRDQKAFLLNALLLHEPGVCQCDAVHRLNMALAQQMATGVGGMIPQSMSPSQDSMSSISMSSMVTPSSDMSAARRVSTTENPQSRHPSFTHNMVSDISQAPQFTDFLQNSPCGHAGFS</sequence>
<dbReference type="EMBL" id="JAWDJX010000071">
    <property type="protein sequence ID" value="KAK3046998.1"/>
    <property type="molecule type" value="Genomic_DNA"/>
</dbReference>
<evidence type="ECO:0000256" key="2">
    <source>
        <dbReference type="ARBA" id="ARBA00023125"/>
    </source>
</evidence>
<feature type="region of interest" description="Disordered" evidence="4">
    <location>
        <begin position="308"/>
        <end position="351"/>
    </location>
</feature>
<feature type="compositionally biased region" description="Low complexity" evidence="4">
    <location>
        <begin position="308"/>
        <end position="332"/>
    </location>
</feature>
<feature type="region of interest" description="Disordered" evidence="4">
    <location>
        <begin position="180"/>
        <end position="220"/>
    </location>
</feature>
<dbReference type="InterPro" id="IPR004827">
    <property type="entry name" value="bZIP"/>
</dbReference>
<feature type="region of interest" description="Disordered" evidence="4">
    <location>
        <begin position="1"/>
        <end position="31"/>
    </location>
</feature>
<keyword evidence="7" id="KW-1185">Reference proteome</keyword>
<dbReference type="Gene3D" id="1.20.5.170">
    <property type="match status" value="1"/>
</dbReference>
<feature type="domain" description="BZIP" evidence="5">
    <location>
        <begin position="220"/>
        <end position="233"/>
    </location>
</feature>
<keyword evidence="3" id="KW-0804">Transcription</keyword>
<evidence type="ECO:0000256" key="4">
    <source>
        <dbReference type="SAM" id="MobiDB-lite"/>
    </source>
</evidence>
<keyword evidence="1" id="KW-0805">Transcription regulation</keyword>
<name>A0AAJ0D681_9PEZI</name>
<dbReference type="Proteomes" id="UP001271007">
    <property type="component" value="Unassembled WGS sequence"/>
</dbReference>